<keyword evidence="3" id="KW-0479">Metal-binding</keyword>
<gene>
    <name evidence="7" type="ORF">NCTC13156_01154</name>
</gene>
<dbReference type="GO" id="GO:0016829">
    <property type="term" value="F:lyase activity"/>
    <property type="evidence" value="ECO:0007669"/>
    <property type="project" value="UniProtKB-KW"/>
</dbReference>
<organism evidence="7 8">
    <name type="scientific">Helicobacter pullorum</name>
    <dbReference type="NCBI Taxonomy" id="35818"/>
    <lineage>
        <taxon>Bacteria</taxon>
        <taxon>Pseudomonadati</taxon>
        <taxon>Campylobacterota</taxon>
        <taxon>Epsilonproteobacteria</taxon>
        <taxon>Campylobacterales</taxon>
        <taxon>Helicobacteraceae</taxon>
        <taxon>Helicobacter</taxon>
    </lineage>
</organism>
<proteinExistence type="predicted"/>
<keyword evidence="4" id="KW-0408">Iron</keyword>
<dbReference type="GO" id="GO:0051536">
    <property type="term" value="F:iron-sulfur cluster binding"/>
    <property type="evidence" value="ECO:0007669"/>
    <property type="project" value="UniProtKB-KW"/>
</dbReference>
<accession>A0A377Q0M7</accession>
<dbReference type="RefSeq" id="WP_115057012.1">
    <property type="nucleotide sequence ID" value="NZ_UGJF01000001.1"/>
</dbReference>
<evidence type="ECO:0000256" key="4">
    <source>
        <dbReference type="ARBA" id="ARBA00023004"/>
    </source>
</evidence>
<dbReference type="PANTHER" id="PTHR11228">
    <property type="entry name" value="RADICAL SAM DOMAIN PROTEIN"/>
    <property type="match status" value="1"/>
</dbReference>
<dbReference type="PANTHER" id="PTHR11228:SF7">
    <property type="entry name" value="PQQA PEPTIDE CYCLASE"/>
    <property type="match status" value="1"/>
</dbReference>
<dbReference type="SUPFAM" id="SSF102114">
    <property type="entry name" value="Radical SAM enzymes"/>
    <property type="match status" value="1"/>
</dbReference>
<dbReference type="EC" id="1.97.1.4" evidence="7"/>
<name>A0A377Q0M7_9HELI</name>
<dbReference type="SFLD" id="SFLDG01067">
    <property type="entry name" value="SPASM/twitch_domain_containing"/>
    <property type="match status" value="1"/>
</dbReference>
<protein>
    <submittedName>
        <fullName evidence="7">Pyruvate formate-lyase activating enzyme</fullName>
        <ecNumber evidence="7">1.97.1.4</ecNumber>
    </submittedName>
</protein>
<feature type="domain" description="Radical SAM core" evidence="6">
    <location>
        <begin position="1"/>
        <end position="181"/>
    </location>
</feature>
<dbReference type="Pfam" id="PF04055">
    <property type="entry name" value="Radical_SAM"/>
    <property type="match status" value="1"/>
</dbReference>
<reference evidence="7 8" key="1">
    <citation type="submission" date="2018-06" db="EMBL/GenBank/DDBJ databases">
        <authorList>
            <consortium name="Pathogen Informatics"/>
            <person name="Doyle S."/>
        </authorList>
    </citation>
    <scope>NUCLEOTIDE SEQUENCE [LARGE SCALE GENOMIC DNA]</scope>
    <source>
        <strain evidence="7 8">NCTC13156</strain>
    </source>
</reference>
<dbReference type="InterPro" id="IPR013785">
    <property type="entry name" value="Aldolase_TIM"/>
</dbReference>
<dbReference type="Proteomes" id="UP000255269">
    <property type="component" value="Unassembled WGS sequence"/>
</dbReference>
<dbReference type="GO" id="GO:0043365">
    <property type="term" value="F:[formate-C-acetyltransferase]-activating enzyme activity"/>
    <property type="evidence" value="ECO:0007669"/>
    <property type="project" value="UniProtKB-EC"/>
</dbReference>
<evidence type="ECO:0000259" key="6">
    <source>
        <dbReference type="PROSITE" id="PS51918"/>
    </source>
</evidence>
<keyword evidence="5" id="KW-0411">Iron-sulfur</keyword>
<dbReference type="InterPro" id="IPR058240">
    <property type="entry name" value="rSAM_sf"/>
</dbReference>
<keyword evidence="2" id="KW-0949">S-adenosyl-L-methionine</keyword>
<dbReference type="PROSITE" id="PS51918">
    <property type="entry name" value="RADICAL_SAM"/>
    <property type="match status" value="1"/>
</dbReference>
<dbReference type="EMBL" id="UGJF01000001">
    <property type="protein sequence ID" value="STQ88317.1"/>
    <property type="molecule type" value="Genomic_DNA"/>
</dbReference>
<evidence type="ECO:0000256" key="1">
    <source>
        <dbReference type="ARBA" id="ARBA00001966"/>
    </source>
</evidence>
<dbReference type="InterPro" id="IPR050377">
    <property type="entry name" value="Radical_SAM_PqqE_MftC-like"/>
</dbReference>
<evidence type="ECO:0000313" key="8">
    <source>
        <dbReference type="Proteomes" id="UP000255269"/>
    </source>
</evidence>
<evidence type="ECO:0000256" key="5">
    <source>
        <dbReference type="ARBA" id="ARBA00023014"/>
    </source>
</evidence>
<dbReference type="AlphaFoldDB" id="A0A377Q0M7"/>
<evidence type="ECO:0000256" key="3">
    <source>
        <dbReference type="ARBA" id="ARBA00022723"/>
    </source>
</evidence>
<dbReference type="SFLD" id="SFLDS00029">
    <property type="entry name" value="Radical_SAM"/>
    <property type="match status" value="1"/>
</dbReference>
<sequence length="181" mass="20612">MKSILNIRVTSSCNYTCGMCPFHGEGYSADYFQERPEWKREMSLEEVETILIKAKEAGIEKIDFTPNGEFFTYKKWREVLALVQKYGMQSTLTTNGGLLSEQDIKDAIELGLSHVAISIDSVHYDTYKIVRKPATKKAFENAINAPILFKQYSNNMRGGGAFMSKFNLQSNQKINKKLKIC</sequence>
<dbReference type="CDD" id="cd01335">
    <property type="entry name" value="Radical_SAM"/>
    <property type="match status" value="1"/>
</dbReference>
<dbReference type="GO" id="GO:0046872">
    <property type="term" value="F:metal ion binding"/>
    <property type="evidence" value="ECO:0007669"/>
    <property type="project" value="UniProtKB-KW"/>
</dbReference>
<comment type="cofactor">
    <cofactor evidence="1">
        <name>[4Fe-4S] cluster</name>
        <dbReference type="ChEBI" id="CHEBI:49883"/>
    </cofactor>
</comment>
<keyword evidence="7" id="KW-0456">Lyase</keyword>
<evidence type="ECO:0000313" key="7">
    <source>
        <dbReference type="EMBL" id="STQ88317.1"/>
    </source>
</evidence>
<dbReference type="InterPro" id="IPR007197">
    <property type="entry name" value="rSAM"/>
</dbReference>
<evidence type="ECO:0000256" key="2">
    <source>
        <dbReference type="ARBA" id="ARBA00022691"/>
    </source>
</evidence>
<dbReference type="Gene3D" id="3.20.20.70">
    <property type="entry name" value="Aldolase class I"/>
    <property type="match status" value="1"/>
</dbReference>
<keyword evidence="7" id="KW-0670">Pyruvate</keyword>
<keyword evidence="7" id="KW-0560">Oxidoreductase</keyword>